<keyword evidence="3" id="KW-0479">Metal-binding</keyword>
<evidence type="ECO:0000256" key="5">
    <source>
        <dbReference type="ARBA" id="ARBA00022840"/>
    </source>
</evidence>
<evidence type="ECO:0000313" key="9">
    <source>
        <dbReference type="EMBL" id="KAK9915487.1"/>
    </source>
</evidence>
<comment type="similarity">
    <text evidence="1">Belongs to the folylpolyglutamate synthase family.</text>
</comment>
<dbReference type="Pfam" id="PF08245">
    <property type="entry name" value="Mur_ligase_M"/>
    <property type="match status" value="1"/>
</dbReference>
<feature type="domain" description="Mur ligase central" evidence="8">
    <location>
        <begin position="23"/>
        <end position="202"/>
    </location>
</feature>
<dbReference type="InterPro" id="IPR036565">
    <property type="entry name" value="Mur-like_cat_sf"/>
</dbReference>
<dbReference type="Gene3D" id="3.40.1190.10">
    <property type="entry name" value="Mur-like, catalytic domain"/>
    <property type="match status" value="1"/>
</dbReference>
<dbReference type="PROSITE" id="PS01011">
    <property type="entry name" value="FOLYLPOLYGLU_SYNT_1"/>
    <property type="match status" value="1"/>
</dbReference>
<evidence type="ECO:0000313" key="10">
    <source>
        <dbReference type="Proteomes" id="UP001491310"/>
    </source>
</evidence>
<reference evidence="9 10" key="1">
    <citation type="journal article" date="2024" name="Nat. Commun.">
        <title>Phylogenomics reveals the evolutionary origins of lichenization in chlorophyte algae.</title>
        <authorList>
            <person name="Puginier C."/>
            <person name="Libourel C."/>
            <person name="Otte J."/>
            <person name="Skaloud P."/>
            <person name="Haon M."/>
            <person name="Grisel S."/>
            <person name="Petersen M."/>
            <person name="Berrin J.G."/>
            <person name="Delaux P.M."/>
            <person name="Dal Grande F."/>
            <person name="Keller J."/>
        </authorList>
    </citation>
    <scope>NUCLEOTIDE SEQUENCE [LARGE SCALE GENOMIC DNA]</scope>
    <source>
        <strain evidence="9 10">SAG 216-7</strain>
    </source>
</reference>
<dbReference type="InterPro" id="IPR001645">
    <property type="entry name" value="Folylpolyglutamate_synth"/>
</dbReference>
<evidence type="ECO:0000259" key="7">
    <source>
        <dbReference type="Pfam" id="PF02875"/>
    </source>
</evidence>
<keyword evidence="2" id="KW-0436">Ligase</keyword>
<protein>
    <submittedName>
        <fullName evidence="9">Uncharacterized protein</fullName>
    </submittedName>
</protein>
<dbReference type="InterPro" id="IPR018109">
    <property type="entry name" value="Folylpolyglutamate_synth_CS"/>
</dbReference>
<keyword evidence="10" id="KW-1185">Reference proteome</keyword>
<dbReference type="InterPro" id="IPR036615">
    <property type="entry name" value="Mur_ligase_C_dom_sf"/>
</dbReference>
<evidence type="ECO:0000256" key="6">
    <source>
        <dbReference type="ARBA" id="ARBA00022842"/>
    </source>
</evidence>
<name>A0ABR2YUD0_9CHLO</name>
<accession>A0ABR2YUD0</accession>
<keyword evidence="5" id="KW-0067">ATP-binding</keyword>
<proteinExistence type="inferred from homology"/>
<evidence type="ECO:0000256" key="4">
    <source>
        <dbReference type="ARBA" id="ARBA00022741"/>
    </source>
</evidence>
<gene>
    <name evidence="9" type="ORF">WJX75_009895</name>
</gene>
<organism evidence="9 10">
    <name type="scientific">Coccomyxa subellipsoidea</name>
    <dbReference type="NCBI Taxonomy" id="248742"/>
    <lineage>
        <taxon>Eukaryota</taxon>
        <taxon>Viridiplantae</taxon>
        <taxon>Chlorophyta</taxon>
        <taxon>core chlorophytes</taxon>
        <taxon>Trebouxiophyceae</taxon>
        <taxon>Trebouxiophyceae incertae sedis</taxon>
        <taxon>Coccomyxaceae</taxon>
        <taxon>Coccomyxa</taxon>
    </lineage>
</organism>
<dbReference type="Proteomes" id="UP001491310">
    <property type="component" value="Unassembled WGS sequence"/>
</dbReference>
<feature type="domain" description="Mur ligase C-terminal" evidence="7">
    <location>
        <begin position="270"/>
        <end position="414"/>
    </location>
</feature>
<dbReference type="InterPro" id="IPR004101">
    <property type="entry name" value="Mur_ligase_C"/>
</dbReference>
<evidence type="ECO:0000256" key="3">
    <source>
        <dbReference type="ARBA" id="ARBA00022723"/>
    </source>
</evidence>
<dbReference type="SUPFAM" id="SSF53244">
    <property type="entry name" value="MurD-like peptide ligases, peptide-binding domain"/>
    <property type="match status" value="1"/>
</dbReference>
<comment type="caution">
    <text evidence="9">The sequence shown here is derived from an EMBL/GenBank/DDBJ whole genome shotgun (WGS) entry which is preliminary data.</text>
</comment>
<evidence type="ECO:0000256" key="1">
    <source>
        <dbReference type="ARBA" id="ARBA00008276"/>
    </source>
</evidence>
<dbReference type="EMBL" id="JALJOT010000005">
    <property type="protein sequence ID" value="KAK9915487.1"/>
    <property type="molecule type" value="Genomic_DNA"/>
</dbReference>
<keyword evidence="4" id="KW-0547">Nucleotide-binding</keyword>
<sequence>MGRMHRLLGAIGNPHHQLQVVHVAGTKGKGSTTAMLASVLQAAQYSVGTYTSPHVITLRERISIDGKPISEVAFDGLINGLETDLIRAREEEGSALSHFEVMTALAFKYFQDQQVDIAIVEAGLGGARDATNVFSSDTLKLAIITAIGLEHQKALGDSLREIAAAKAGIMKKGRPVVIARQPEAEALQELQKSAGERGCEIVQASDVVNLTSKGIIDVEGQRQQRATMSFSAETSGNVGEGASASDSDAEVSLKLMDAIAKGLSAANLLGRFQLVRLARASEQEPPWLVLDGAHTPASAGALVKTLAQVFPDQPLAFVVGMADDKDHRGFLAQLREANPKAVVFTSVPIAGAQQRSAAPGMLAANWQAVGLQLRRPQRCRELIKASLASAVEAARRELMATRQQGTGVVCVCGSLHAVSEALCTVPFQEQDACIHA</sequence>
<keyword evidence="6" id="KW-0460">Magnesium</keyword>
<evidence type="ECO:0000256" key="2">
    <source>
        <dbReference type="ARBA" id="ARBA00022598"/>
    </source>
</evidence>
<dbReference type="NCBIfam" id="TIGR01499">
    <property type="entry name" value="folC"/>
    <property type="match status" value="1"/>
</dbReference>
<evidence type="ECO:0000259" key="8">
    <source>
        <dbReference type="Pfam" id="PF08245"/>
    </source>
</evidence>
<dbReference type="Pfam" id="PF02875">
    <property type="entry name" value="Mur_ligase_C"/>
    <property type="match status" value="1"/>
</dbReference>
<dbReference type="PANTHER" id="PTHR11136">
    <property type="entry name" value="FOLYLPOLYGLUTAMATE SYNTHASE-RELATED"/>
    <property type="match status" value="1"/>
</dbReference>
<dbReference type="PANTHER" id="PTHR11136:SF0">
    <property type="entry name" value="DIHYDROFOLATE SYNTHETASE-RELATED"/>
    <property type="match status" value="1"/>
</dbReference>
<dbReference type="PIRSF" id="PIRSF001563">
    <property type="entry name" value="Folylpolyglu_synth"/>
    <property type="match status" value="1"/>
</dbReference>
<dbReference type="SUPFAM" id="SSF53623">
    <property type="entry name" value="MurD-like peptide ligases, catalytic domain"/>
    <property type="match status" value="1"/>
</dbReference>
<dbReference type="InterPro" id="IPR013221">
    <property type="entry name" value="Mur_ligase_cen"/>
</dbReference>
<dbReference type="Gene3D" id="3.90.190.20">
    <property type="entry name" value="Mur ligase, C-terminal domain"/>
    <property type="match status" value="1"/>
</dbReference>